<reference evidence="3" key="1">
    <citation type="journal article" date="2014" name="Genome Announc.">
        <title>Draft Genome Sequence of Lactobacillus oryzae Strain SG293T.</title>
        <authorList>
            <person name="Tanizawa Y."/>
            <person name="Fujisawa T."/>
            <person name="Mochizuki T."/>
            <person name="Kaminuma E."/>
            <person name="Nakamura Y."/>
            <person name="Tohno M."/>
        </authorList>
    </citation>
    <scope>NUCLEOTIDE SEQUENCE [LARGE SCALE GENOMIC DNA]</scope>
    <source>
        <strain evidence="3">SG293</strain>
    </source>
</reference>
<evidence type="ECO:0000256" key="1">
    <source>
        <dbReference type="ARBA" id="ARBA00022801"/>
    </source>
</evidence>
<gene>
    <name evidence="3" type="ORF">LOSG293_450090</name>
</gene>
<dbReference type="PANTHER" id="PTHR43283:SF11">
    <property type="entry name" value="BETA-LACTAMASE-RELATED DOMAIN-CONTAINING PROTEIN"/>
    <property type="match status" value="1"/>
</dbReference>
<dbReference type="InterPro" id="IPR012338">
    <property type="entry name" value="Beta-lactam/transpept-like"/>
</dbReference>
<dbReference type="SUPFAM" id="SSF56601">
    <property type="entry name" value="beta-lactamase/transpeptidase-like"/>
    <property type="match status" value="1"/>
</dbReference>
<keyword evidence="4" id="KW-1185">Reference proteome</keyword>
<dbReference type="AlphaFoldDB" id="A0A081BKU3"/>
<dbReference type="EMBL" id="BBJM01000045">
    <property type="protein sequence ID" value="GAK48661.1"/>
    <property type="molecule type" value="Genomic_DNA"/>
</dbReference>
<sequence>MIEMRYERTIEMIKRLVVDGTVPGVSYAMLDLSSDQIMSGIYGNEALVPDVEPLRENQLYDVASLTKVVGTTNVILQLIEQGKLRLTDSISQYLPEWRYPQVTVRHLLTHTSGITGYIKNRNQLPKLELKKALLGLHVGNDFDQQMTYSDINFIFLGWIASAILNQPIQDLISSHVLQPLKMTDSTFYPTNPAECVPTEVSPERGLIRGHVHDPKAAILGAECGSAGLFATKQDLLTFAKSLLTDDETLLSNETKDVLAQNNAPNAAVRSLGWALIPSAAADEHLCIWHSGFTGTAIVLDRQTGQGLVFLSNRIHPDSPNEPFLARRYAIIQSYLTEKEQ</sequence>
<dbReference type="Proteomes" id="UP000028700">
    <property type="component" value="Unassembled WGS sequence"/>
</dbReference>
<protein>
    <submittedName>
        <fullName evidence="3">Beta-lactamase class C</fullName>
    </submittedName>
</protein>
<comment type="caution">
    <text evidence="3">The sequence shown here is derived from an EMBL/GenBank/DDBJ whole genome shotgun (WGS) entry which is preliminary data.</text>
</comment>
<dbReference type="STRING" id="1291743.LOSG293_450090"/>
<dbReference type="InterPro" id="IPR001466">
    <property type="entry name" value="Beta-lactam-related"/>
</dbReference>
<dbReference type="GO" id="GO:0016787">
    <property type="term" value="F:hydrolase activity"/>
    <property type="evidence" value="ECO:0007669"/>
    <property type="project" value="UniProtKB-KW"/>
</dbReference>
<evidence type="ECO:0000259" key="2">
    <source>
        <dbReference type="Pfam" id="PF00144"/>
    </source>
</evidence>
<name>A0A081BKU3_9LACO</name>
<keyword evidence="1" id="KW-0378">Hydrolase</keyword>
<proteinExistence type="predicted"/>
<dbReference type="Gene3D" id="3.40.710.10">
    <property type="entry name" value="DD-peptidase/beta-lactamase superfamily"/>
    <property type="match status" value="1"/>
</dbReference>
<dbReference type="PANTHER" id="PTHR43283">
    <property type="entry name" value="BETA-LACTAMASE-RELATED"/>
    <property type="match status" value="1"/>
</dbReference>
<dbReference type="Pfam" id="PF00144">
    <property type="entry name" value="Beta-lactamase"/>
    <property type="match status" value="1"/>
</dbReference>
<evidence type="ECO:0000313" key="3">
    <source>
        <dbReference type="EMBL" id="GAK48661.1"/>
    </source>
</evidence>
<dbReference type="eggNOG" id="COG1680">
    <property type="taxonomic scope" value="Bacteria"/>
</dbReference>
<evidence type="ECO:0000313" key="4">
    <source>
        <dbReference type="Proteomes" id="UP000028700"/>
    </source>
</evidence>
<dbReference type="InterPro" id="IPR050789">
    <property type="entry name" value="Diverse_Enzym_Activities"/>
</dbReference>
<accession>A0A081BKU3</accession>
<feature type="domain" description="Beta-lactamase-related" evidence="2">
    <location>
        <begin position="34"/>
        <end position="318"/>
    </location>
</feature>
<organism evidence="3 4">
    <name type="scientific">Secundilactobacillus oryzae JCM 18671</name>
    <dbReference type="NCBI Taxonomy" id="1291743"/>
    <lineage>
        <taxon>Bacteria</taxon>
        <taxon>Bacillati</taxon>
        <taxon>Bacillota</taxon>
        <taxon>Bacilli</taxon>
        <taxon>Lactobacillales</taxon>
        <taxon>Lactobacillaceae</taxon>
        <taxon>Secundilactobacillus</taxon>
    </lineage>
</organism>